<dbReference type="Pfam" id="PF00582">
    <property type="entry name" value="Usp"/>
    <property type="match status" value="1"/>
</dbReference>
<protein>
    <submittedName>
        <fullName evidence="3">Nucleotide-binding universal stress protein, UspA family</fullName>
    </submittedName>
</protein>
<keyword evidence="4" id="KW-1185">Reference proteome</keyword>
<comment type="similarity">
    <text evidence="1">Belongs to the universal stress protein A family.</text>
</comment>
<name>A0A1I1REB1_9BURK</name>
<dbReference type="SUPFAM" id="SSF52402">
    <property type="entry name" value="Adenine nucleotide alpha hydrolases-like"/>
    <property type="match status" value="1"/>
</dbReference>
<dbReference type="PANTHER" id="PTHR46268">
    <property type="entry name" value="STRESS RESPONSE PROTEIN NHAX"/>
    <property type="match status" value="1"/>
</dbReference>
<evidence type="ECO:0000313" key="3">
    <source>
        <dbReference type="EMBL" id="SFD28730.1"/>
    </source>
</evidence>
<proteinExistence type="inferred from homology"/>
<dbReference type="EMBL" id="FOLD01000021">
    <property type="protein sequence ID" value="SFD28730.1"/>
    <property type="molecule type" value="Genomic_DNA"/>
</dbReference>
<dbReference type="PRINTS" id="PR01438">
    <property type="entry name" value="UNVRSLSTRESS"/>
</dbReference>
<evidence type="ECO:0000313" key="4">
    <source>
        <dbReference type="Proteomes" id="UP000198639"/>
    </source>
</evidence>
<dbReference type="RefSeq" id="WP_091875685.1">
    <property type="nucleotide sequence ID" value="NZ_FOLD01000021.1"/>
</dbReference>
<dbReference type="Gene3D" id="3.40.50.620">
    <property type="entry name" value="HUPs"/>
    <property type="match status" value="1"/>
</dbReference>
<dbReference type="InterPro" id="IPR006016">
    <property type="entry name" value="UspA"/>
</dbReference>
<dbReference type="Proteomes" id="UP000198639">
    <property type="component" value="Unassembled WGS sequence"/>
</dbReference>
<feature type="domain" description="UspA" evidence="2">
    <location>
        <begin position="4"/>
        <end position="148"/>
    </location>
</feature>
<dbReference type="PANTHER" id="PTHR46268:SF15">
    <property type="entry name" value="UNIVERSAL STRESS PROTEIN HP_0031"/>
    <property type="match status" value="1"/>
</dbReference>
<evidence type="ECO:0000256" key="1">
    <source>
        <dbReference type="ARBA" id="ARBA00008791"/>
    </source>
</evidence>
<dbReference type="InterPro" id="IPR006015">
    <property type="entry name" value="Universal_stress_UspA"/>
</dbReference>
<accession>A0A1I1REB1</accession>
<dbReference type="OrthoDB" id="5295044at2"/>
<reference evidence="4" key="1">
    <citation type="submission" date="2016-10" db="EMBL/GenBank/DDBJ databases">
        <authorList>
            <person name="Varghese N."/>
            <person name="Submissions S."/>
        </authorList>
    </citation>
    <scope>NUCLEOTIDE SEQUENCE [LARGE SCALE GENOMIC DNA]</scope>
    <source>
        <strain evidence="4">CGMCC 1.12041</strain>
    </source>
</reference>
<dbReference type="STRING" id="1164594.SAMN05216204_1215"/>
<evidence type="ECO:0000259" key="2">
    <source>
        <dbReference type="Pfam" id="PF00582"/>
    </source>
</evidence>
<organism evidence="3 4">
    <name type="scientific">Massilia yuzhufengensis</name>
    <dbReference type="NCBI Taxonomy" id="1164594"/>
    <lineage>
        <taxon>Bacteria</taxon>
        <taxon>Pseudomonadati</taxon>
        <taxon>Pseudomonadota</taxon>
        <taxon>Betaproteobacteria</taxon>
        <taxon>Burkholderiales</taxon>
        <taxon>Oxalobacteraceae</taxon>
        <taxon>Telluria group</taxon>
        <taxon>Massilia</taxon>
    </lineage>
</organism>
<gene>
    <name evidence="3" type="ORF">SAMN05216204_1215</name>
</gene>
<sequence>MFLERICIATDGSDLAVRAAEMAVQLARSGAGRVVAVSVAQPHFRIPDSGEAAPDAQAAQAEFERARRAAHTHADTVGRIAQLSGVSCDPAIPLASSPGPEIIRVAEEHGCDLIVMGAHGPNDANRLFTGSVAQYVLANSPIPVLLLRDPREATRPDFTEDGMA</sequence>
<dbReference type="AlphaFoldDB" id="A0A1I1REB1"/>
<dbReference type="InterPro" id="IPR014729">
    <property type="entry name" value="Rossmann-like_a/b/a_fold"/>
</dbReference>
<dbReference type="CDD" id="cd00293">
    <property type="entry name" value="USP-like"/>
    <property type="match status" value="1"/>
</dbReference>